<feature type="binding site" evidence="14">
    <location>
        <position position="124"/>
    </location>
    <ligand>
        <name>Fe cation</name>
        <dbReference type="ChEBI" id="CHEBI:24875"/>
    </ligand>
</feature>
<dbReference type="NCBIfam" id="NF002608">
    <property type="entry name" value="PRK02260.3-1"/>
    <property type="match status" value="1"/>
</dbReference>
<feature type="binding site" evidence="14">
    <location>
        <position position="58"/>
    </location>
    <ligand>
        <name>Fe cation</name>
        <dbReference type="ChEBI" id="CHEBI:24875"/>
    </ligand>
</feature>
<dbReference type="EC" id="4.4.1.21" evidence="4 14"/>
<dbReference type="PIRSF" id="PIRSF006160">
    <property type="entry name" value="AI2"/>
    <property type="match status" value="1"/>
</dbReference>
<keyword evidence="16" id="KW-1185">Reference proteome</keyword>
<feature type="binding site" evidence="14">
    <location>
        <position position="54"/>
    </location>
    <ligand>
        <name>Fe cation</name>
        <dbReference type="ChEBI" id="CHEBI:24875"/>
    </ligand>
</feature>
<keyword evidence="8 14" id="KW-0071">Autoinducer synthesis</keyword>
<evidence type="ECO:0000256" key="6">
    <source>
        <dbReference type="ARBA" id="ARBA00022654"/>
    </source>
</evidence>
<comment type="function">
    <text evidence="11 14">Involved in the synthesis of autoinducer 2 (AI-2) which is secreted by bacteria and is used to communicate both the cell density and the metabolic potential of the environment. The regulation of gene expression in response to changes in cell density is called quorum sensing. Catalyzes the transformation of S-ribosylhomocysteine (RHC) to homocysteine (HC) and 4,5-dihydroxy-2,3-pentadione (DPD).</text>
</comment>
<dbReference type="Pfam" id="PF02664">
    <property type="entry name" value="LuxS"/>
    <property type="match status" value="1"/>
</dbReference>
<keyword evidence="6 14" id="KW-0673">Quorum sensing</keyword>
<evidence type="ECO:0000256" key="1">
    <source>
        <dbReference type="ARBA" id="ARBA00000297"/>
    </source>
</evidence>
<comment type="catalytic activity">
    <reaction evidence="1 14">
        <text>S-(5-deoxy-D-ribos-5-yl)-L-homocysteine = (S)-4,5-dihydroxypentane-2,3-dione + L-homocysteine</text>
        <dbReference type="Rhea" id="RHEA:17753"/>
        <dbReference type="ChEBI" id="CHEBI:29484"/>
        <dbReference type="ChEBI" id="CHEBI:58195"/>
        <dbReference type="ChEBI" id="CHEBI:58199"/>
        <dbReference type="EC" id="4.4.1.21"/>
    </reaction>
</comment>
<evidence type="ECO:0000256" key="8">
    <source>
        <dbReference type="ARBA" id="ARBA00022929"/>
    </source>
</evidence>
<evidence type="ECO:0000313" key="16">
    <source>
        <dbReference type="Proteomes" id="UP001314262"/>
    </source>
</evidence>
<evidence type="ECO:0000256" key="11">
    <source>
        <dbReference type="ARBA" id="ARBA00024654"/>
    </source>
</evidence>
<dbReference type="InterPro" id="IPR037005">
    <property type="entry name" value="LuxS_sf"/>
</dbReference>
<dbReference type="RefSeq" id="WP_168778788.1">
    <property type="nucleotide sequence ID" value="NZ_BOJU01000003.1"/>
</dbReference>
<dbReference type="GO" id="GO:0043768">
    <property type="term" value="F:S-ribosylhomocysteine lyase activity"/>
    <property type="evidence" value="ECO:0007669"/>
    <property type="project" value="UniProtKB-EC"/>
</dbReference>
<evidence type="ECO:0000256" key="9">
    <source>
        <dbReference type="ARBA" id="ARBA00023004"/>
    </source>
</evidence>
<evidence type="ECO:0000256" key="14">
    <source>
        <dbReference type="HAMAP-Rule" id="MF_00091"/>
    </source>
</evidence>
<gene>
    <name evidence="14" type="primary">luxS</name>
    <name evidence="15" type="ORF">R53137_KAKDMLNK_00796</name>
</gene>
<evidence type="ECO:0000256" key="4">
    <source>
        <dbReference type="ARBA" id="ARBA00012240"/>
    </source>
</evidence>
<dbReference type="HAMAP" id="MF_00091">
    <property type="entry name" value="LuxS"/>
    <property type="match status" value="1"/>
</dbReference>
<dbReference type="EMBL" id="CAUZLT010000003">
    <property type="protein sequence ID" value="CAK1240587.1"/>
    <property type="molecule type" value="Genomic_DNA"/>
</dbReference>
<accession>A0ABN9YRJ4</accession>
<organism evidence="15 16">
    <name type="scientific">Fructobacillus tropaeoli</name>
    <dbReference type="NCBI Taxonomy" id="709323"/>
    <lineage>
        <taxon>Bacteria</taxon>
        <taxon>Bacillati</taxon>
        <taxon>Bacillota</taxon>
        <taxon>Bacilli</taxon>
        <taxon>Lactobacillales</taxon>
        <taxon>Lactobacillaceae</taxon>
        <taxon>Fructobacillus</taxon>
    </lineage>
</organism>
<dbReference type="InterPro" id="IPR003815">
    <property type="entry name" value="S-ribosylhomocysteinase"/>
</dbReference>
<dbReference type="InterPro" id="IPR011249">
    <property type="entry name" value="Metalloenz_LuxS/M16"/>
</dbReference>
<dbReference type="SUPFAM" id="SSF63411">
    <property type="entry name" value="LuxS/MPP-like metallohydrolase"/>
    <property type="match status" value="1"/>
</dbReference>
<keyword evidence="10 14" id="KW-0456">Lyase</keyword>
<evidence type="ECO:0000256" key="13">
    <source>
        <dbReference type="ARBA" id="ARBA00031777"/>
    </source>
</evidence>
<evidence type="ECO:0000313" key="15">
    <source>
        <dbReference type="EMBL" id="CAK1240587.1"/>
    </source>
</evidence>
<sequence length="157" mass="17306">MAEVESFTLDHTAVKAPYVRLIATEHGNQGDTISNFDLRLVQPNENAIPTAGLHTIEHLLAGLLRDRLAGVIDCSPFGCRTGFHLITWGEPSTEDVAIALKESLAEIRDTIEWQDVQGTDKFSCGNYKDHSLFSAKEWSAEILDQGISSDPDVRQVV</sequence>
<keyword evidence="9 14" id="KW-0408">Iron</keyword>
<comment type="similarity">
    <text evidence="2 14">Belongs to the LuxS family.</text>
</comment>
<comment type="subunit">
    <text evidence="3 14">Homodimer.</text>
</comment>
<name>A0ABN9YRJ4_9LACO</name>
<evidence type="ECO:0000256" key="5">
    <source>
        <dbReference type="ARBA" id="ARBA00015130"/>
    </source>
</evidence>
<dbReference type="Proteomes" id="UP001314262">
    <property type="component" value="Unassembled WGS sequence"/>
</dbReference>
<evidence type="ECO:0000256" key="12">
    <source>
        <dbReference type="ARBA" id="ARBA00030600"/>
    </source>
</evidence>
<dbReference type="PRINTS" id="PR01487">
    <property type="entry name" value="LUXSPROTEIN"/>
</dbReference>
<comment type="caution">
    <text evidence="15">The sequence shown here is derived from an EMBL/GenBank/DDBJ whole genome shotgun (WGS) entry which is preliminary data.</text>
</comment>
<evidence type="ECO:0000256" key="3">
    <source>
        <dbReference type="ARBA" id="ARBA00011738"/>
    </source>
</evidence>
<proteinExistence type="inferred from homology"/>
<evidence type="ECO:0000256" key="7">
    <source>
        <dbReference type="ARBA" id="ARBA00022723"/>
    </source>
</evidence>
<dbReference type="Gene3D" id="3.30.1360.80">
    <property type="entry name" value="S-ribosylhomocysteinase (LuxS)"/>
    <property type="match status" value="1"/>
</dbReference>
<dbReference type="PANTHER" id="PTHR35799:SF1">
    <property type="entry name" value="S-RIBOSYLHOMOCYSTEINE LYASE"/>
    <property type="match status" value="1"/>
</dbReference>
<reference evidence="15 16" key="1">
    <citation type="submission" date="2023-10" db="EMBL/GenBank/DDBJ databases">
        <authorList>
            <person name="Botero Cardona J."/>
        </authorList>
    </citation>
    <scope>NUCLEOTIDE SEQUENCE [LARGE SCALE GENOMIC DNA]</scope>
    <source>
        <strain evidence="15 16">R-53137</strain>
    </source>
</reference>
<evidence type="ECO:0000256" key="2">
    <source>
        <dbReference type="ARBA" id="ARBA00007311"/>
    </source>
</evidence>
<protein>
    <recommendedName>
        <fullName evidence="5 14">S-ribosylhomocysteine lyase</fullName>
        <ecNumber evidence="4 14">4.4.1.21</ecNumber>
    </recommendedName>
    <alternativeName>
        <fullName evidence="12 14">AI-2 synthesis protein</fullName>
    </alternativeName>
    <alternativeName>
        <fullName evidence="13 14">Autoinducer-2 production protein LuxS</fullName>
    </alternativeName>
</protein>
<comment type="cofactor">
    <cofactor evidence="14">
        <name>Fe cation</name>
        <dbReference type="ChEBI" id="CHEBI:24875"/>
    </cofactor>
    <text evidence="14">Binds 1 Fe cation per subunit.</text>
</comment>
<dbReference type="PANTHER" id="PTHR35799">
    <property type="entry name" value="S-RIBOSYLHOMOCYSTEINE LYASE"/>
    <property type="match status" value="1"/>
</dbReference>
<keyword evidence="7 14" id="KW-0479">Metal-binding</keyword>
<evidence type="ECO:0000256" key="10">
    <source>
        <dbReference type="ARBA" id="ARBA00023239"/>
    </source>
</evidence>